<feature type="region of interest" description="Disordered" evidence="5">
    <location>
        <begin position="266"/>
        <end position="336"/>
    </location>
</feature>
<dbReference type="Gene3D" id="1.10.1070.11">
    <property type="entry name" value="Phosphatidylinositol 3-/4-kinase, catalytic domain"/>
    <property type="match status" value="1"/>
</dbReference>
<evidence type="ECO:0000256" key="4">
    <source>
        <dbReference type="ARBA" id="ARBA00022777"/>
    </source>
</evidence>
<dbReference type="EC" id="2.7.1.67" evidence="2"/>
<dbReference type="GO" id="GO:0005737">
    <property type="term" value="C:cytoplasm"/>
    <property type="evidence" value="ECO:0007669"/>
    <property type="project" value="TreeGrafter"/>
</dbReference>
<accession>A0A1D2AGL5</accession>
<dbReference type="PANTHER" id="PTHR10048:SF22">
    <property type="entry name" value="PHOSPHATIDYLINOSITOL 4-KINASE BETA"/>
    <property type="match status" value="1"/>
</dbReference>
<feature type="region of interest" description="Disordered" evidence="5">
    <location>
        <begin position="519"/>
        <end position="632"/>
    </location>
</feature>
<evidence type="ECO:0000259" key="7">
    <source>
        <dbReference type="PROSITE" id="PS51545"/>
    </source>
</evidence>
<dbReference type="PROSITE" id="PS51545">
    <property type="entry name" value="PIK_HELICAL"/>
    <property type="match status" value="1"/>
</dbReference>
<feature type="region of interest" description="Disordered" evidence="5">
    <location>
        <begin position="845"/>
        <end position="898"/>
    </location>
</feature>
<dbReference type="InterPro" id="IPR036940">
    <property type="entry name" value="PI3/4_kinase_cat_sf"/>
</dbReference>
<evidence type="ECO:0000256" key="5">
    <source>
        <dbReference type="SAM" id="MobiDB-lite"/>
    </source>
</evidence>
<dbReference type="InterPro" id="IPR057754">
    <property type="entry name" value="PI4-kinase_beta/PIK1_cat"/>
</dbReference>
<dbReference type="Pfam" id="PF21245">
    <property type="entry name" value="PI4KB-PIK1_PIK"/>
    <property type="match status" value="1"/>
</dbReference>
<dbReference type="GO" id="GO:0048015">
    <property type="term" value="P:phosphatidylinositol-mediated signaling"/>
    <property type="evidence" value="ECO:0007669"/>
    <property type="project" value="TreeGrafter"/>
</dbReference>
<dbReference type="InterPro" id="IPR001263">
    <property type="entry name" value="PI3K_accessory_dom"/>
</dbReference>
<dbReference type="SMART" id="SM00146">
    <property type="entry name" value="PI3Kc"/>
    <property type="match status" value="1"/>
</dbReference>
<dbReference type="PROSITE" id="PS50290">
    <property type="entry name" value="PI3_4_KINASE_3"/>
    <property type="match status" value="1"/>
</dbReference>
<dbReference type="GO" id="GO:0046854">
    <property type="term" value="P:phosphatidylinositol phosphate biosynthetic process"/>
    <property type="evidence" value="ECO:0007669"/>
    <property type="project" value="InterPro"/>
</dbReference>
<protein>
    <recommendedName>
        <fullName evidence="2">1-phosphatidylinositol 4-kinase</fullName>
        <ecNumber evidence="2">2.7.1.67</ecNumber>
    </recommendedName>
</protein>
<feature type="compositionally biased region" description="Low complexity" evidence="5">
    <location>
        <begin position="530"/>
        <end position="570"/>
    </location>
</feature>
<dbReference type="AlphaFoldDB" id="A0A1D2AGL5"/>
<dbReference type="InterPro" id="IPR042236">
    <property type="entry name" value="PI3K_accessory_sf"/>
</dbReference>
<dbReference type="InterPro" id="IPR000403">
    <property type="entry name" value="PI3/4_kinase_cat_dom"/>
</dbReference>
<gene>
    <name evidence="8" type="ORF">g.5155</name>
</gene>
<dbReference type="Pfam" id="PF00454">
    <property type="entry name" value="PI3_PI4_kinase"/>
    <property type="match status" value="1"/>
</dbReference>
<dbReference type="CDD" id="cd05168">
    <property type="entry name" value="PI4Kc_III_beta"/>
    <property type="match status" value="1"/>
</dbReference>
<keyword evidence="3" id="KW-0808">Transferase</keyword>
<dbReference type="Gene3D" id="3.30.1010.10">
    <property type="entry name" value="Phosphatidylinositol 3-kinase Catalytic Subunit, Chain A, domain 4"/>
    <property type="match status" value="1"/>
</dbReference>
<name>A0A1D2AGL5_AUXPR</name>
<dbReference type="FunFam" id="1.10.1070.11:FF:000016">
    <property type="entry name" value="PIK1p Phosphatidylinositol 4-kinase"/>
    <property type="match status" value="1"/>
</dbReference>
<keyword evidence="4" id="KW-0418">Kinase</keyword>
<dbReference type="PROSITE" id="PS00915">
    <property type="entry name" value="PI3_4_KINASE_1"/>
    <property type="match status" value="1"/>
</dbReference>
<feature type="region of interest" description="Disordered" evidence="5">
    <location>
        <begin position="180"/>
        <end position="237"/>
    </location>
</feature>
<feature type="domain" description="PIK helical" evidence="7">
    <location>
        <begin position="1"/>
        <end position="149"/>
    </location>
</feature>
<dbReference type="InterPro" id="IPR018936">
    <property type="entry name" value="PI3/4_kinase_CS"/>
</dbReference>
<proteinExistence type="predicted"/>
<dbReference type="EMBL" id="GDKF01000266">
    <property type="protein sequence ID" value="JAT78356.1"/>
    <property type="molecule type" value="Transcribed_RNA"/>
</dbReference>
<organism evidence="8">
    <name type="scientific">Auxenochlorella protothecoides</name>
    <name type="common">Green microalga</name>
    <name type="synonym">Chlorella protothecoides</name>
    <dbReference type="NCBI Taxonomy" id="3075"/>
    <lineage>
        <taxon>Eukaryota</taxon>
        <taxon>Viridiplantae</taxon>
        <taxon>Chlorophyta</taxon>
        <taxon>core chlorophytes</taxon>
        <taxon>Trebouxiophyceae</taxon>
        <taxon>Chlorellales</taxon>
        <taxon>Chlorellaceae</taxon>
        <taxon>Auxenochlorella</taxon>
    </lineage>
</organism>
<dbReference type="InterPro" id="IPR015433">
    <property type="entry name" value="PI3/4_kinase"/>
</dbReference>
<dbReference type="GO" id="GO:0016020">
    <property type="term" value="C:membrane"/>
    <property type="evidence" value="ECO:0007669"/>
    <property type="project" value="TreeGrafter"/>
</dbReference>
<dbReference type="InterPro" id="IPR011009">
    <property type="entry name" value="Kinase-like_dom_sf"/>
</dbReference>
<evidence type="ECO:0000256" key="1">
    <source>
        <dbReference type="ARBA" id="ARBA00001686"/>
    </source>
</evidence>
<evidence type="ECO:0000256" key="2">
    <source>
        <dbReference type="ARBA" id="ARBA00012169"/>
    </source>
</evidence>
<dbReference type="InterPro" id="IPR049160">
    <property type="entry name" value="PI4KB-PIK1_PIK"/>
</dbReference>
<evidence type="ECO:0000313" key="8">
    <source>
        <dbReference type="EMBL" id="JAT78356.1"/>
    </source>
</evidence>
<feature type="region of interest" description="Disordered" evidence="5">
    <location>
        <begin position="653"/>
        <end position="697"/>
    </location>
</feature>
<sequence length="1190" mass="125326">MAETRPKQSIRMPSFTKALPRLGGALVPKPASSVTESGKSDLLMRFFESEWFDTWIALTYLYKSSSPGVQDYLCNRLYTLPEREVEKYLSQLTQLCMIRPNSSLERVIIDLCSRSLRIAIKTYWLLLAISQDNPHDLHVIALRDRCEQAALEGTWDLPFKDSRLPPLRISPSFVDMGLASPPRSPRGTLSVLSSTPSHVPSLLGAGERWGSPDRDAPGDTLSRAASPDCASPRPMSPDGFGSGVYSSVFMDTGVEGLLGYSAPQGAEAQVGARRGRDDHATPAPGPRRRASTSTDSGGREGAQAWLERTPASPGASGTSPDPASALSPPNSPRRRQTTFGATLDFIDALCTASSGLTAFPPEDREWALRQVLASINVQIEAASRKGVAVWFPMGTRARRVVRLAPRESNLLNSREKAPFTLYVEVLDEEVAAAEGGEGAGVGGEKLGCGPARNAGEPTPSRPPALQRMSSEPEDSLTGPGDEGSDSGGSSSAAALMAVRASSGTYLGAQLFGPARSEDAAGVDGAVEGEPSTAAPPSLSASASPRAGSTPGWAPGAGAPSPRSSPASEPSFGSTLGAAPGIGAGTWIGAAPPSAASSPLHAATARGATSGAGPRTPSTTFARPHPADLGTGLDRALAGLRGDAPLVRLHLDVLDDDPAPGSEDEDERGPSVLSSTASSLEGGCVAERSSASPAPGPLRCLRPAFGPSVHPEPSAAVAVVRARPASAPRGDAVSSPAVQASCGRSSWSCRLGFCRACAAAAAEGAVPDRGDAARDLAAPRRPHVRVRLSVHGGLDLSIKRTPPRHSRVPSHEALLRVARKHRLPPPVDAAADPASLASVPEQHCVRTSNGDGGVGGGPDAVSPRSRSASDPTVRFAGSQTGAQTNPAAARPPARDPGAEERVYGEKWAARRARVRAQSPHGARPGWDLACVIVKAGDDCRQELLAMQLIDAFHDIFREARLPLTLHPYEVLVTSNRTALIELVPNAPSVHAVKGACPPGTSLRDHFLERYGAGTPELLAAQRNFVESMAAYSLVSYFLQIKDRHNGNILLDDAGHIVHIDFGFMLTNSPGGVNFESVPFKLTRELLEVMDSGPSGQASELFDYFKVLMIQGFLAVRRHADRILLLVEMMSSSACPCFKSRAAAVGGLRKRFALALPEPALVEMVLGLISDSLDAWRTRQYDYYQRVLNGVL</sequence>
<dbReference type="InterPro" id="IPR016024">
    <property type="entry name" value="ARM-type_fold"/>
</dbReference>
<feature type="domain" description="PI3K/PI4K catalytic" evidence="6">
    <location>
        <begin position="895"/>
        <end position="1175"/>
    </location>
</feature>
<dbReference type="PANTHER" id="PTHR10048">
    <property type="entry name" value="PHOSPHATIDYLINOSITOL KINASE"/>
    <property type="match status" value="1"/>
</dbReference>
<dbReference type="GO" id="GO:0004430">
    <property type="term" value="F:1-phosphatidylinositol 4-kinase activity"/>
    <property type="evidence" value="ECO:0007669"/>
    <property type="project" value="UniProtKB-EC"/>
</dbReference>
<feature type="compositionally biased region" description="Gly residues" evidence="5">
    <location>
        <begin position="436"/>
        <end position="446"/>
    </location>
</feature>
<reference evidence="8" key="1">
    <citation type="submission" date="2015-08" db="EMBL/GenBank/DDBJ databases">
        <authorList>
            <person name="Babu N.S."/>
            <person name="Beckwith C.J."/>
            <person name="Beseler K.G."/>
            <person name="Brison A."/>
            <person name="Carone J.V."/>
            <person name="Caskin T.P."/>
            <person name="Diamond M."/>
            <person name="Durham M.E."/>
            <person name="Foxe J.M."/>
            <person name="Go M."/>
            <person name="Henderson B.A."/>
            <person name="Jones I.B."/>
            <person name="McGettigan J.A."/>
            <person name="Micheletti S.J."/>
            <person name="Nasrallah M.E."/>
            <person name="Ortiz D."/>
            <person name="Piller C.R."/>
            <person name="Privatt S.R."/>
            <person name="Schneider S.L."/>
            <person name="Sharp S."/>
            <person name="Smith T.C."/>
            <person name="Stanton J.D."/>
            <person name="Ullery H.E."/>
            <person name="Wilson R.J."/>
            <person name="Serrano M.G."/>
            <person name="Buck G."/>
            <person name="Lee V."/>
            <person name="Wang Y."/>
            <person name="Carvalho R."/>
            <person name="Voegtly L."/>
            <person name="Shi R."/>
            <person name="Duckworth R."/>
            <person name="Johnson A."/>
            <person name="Loviza R."/>
            <person name="Walstead R."/>
            <person name="Shah Z."/>
            <person name="Kiflezghi M."/>
            <person name="Wade K."/>
            <person name="Ball S.L."/>
            <person name="Bradley K.W."/>
            <person name="Asai D.J."/>
            <person name="Bowman C.A."/>
            <person name="Russell D.A."/>
            <person name="Pope W.H."/>
            <person name="Jacobs-Sera D."/>
            <person name="Hendrix R.W."/>
            <person name="Hatfull G.F."/>
        </authorList>
    </citation>
    <scope>NUCLEOTIDE SEQUENCE</scope>
</reference>
<feature type="region of interest" description="Disordered" evidence="5">
    <location>
        <begin position="436"/>
        <end position="491"/>
    </location>
</feature>
<feature type="compositionally biased region" description="Low complexity" evidence="5">
    <location>
        <begin position="589"/>
        <end position="615"/>
    </location>
</feature>
<dbReference type="SUPFAM" id="SSF48371">
    <property type="entry name" value="ARM repeat"/>
    <property type="match status" value="1"/>
</dbReference>
<feature type="compositionally biased region" description="Acidic residues" evidence="5">
    <location>
        <begin position="653"/>
        <end position="666"/>
    </location>
</feature>
<evidence type="ECO:0000256" key="3">
    <source>
        <dbReference type="ARBA" id="ARBA00022679"/>
    </source>
</evidence>
<evidence type="ECO:0000259" key="6">
    <source>
        <dbReference type="PROSITE" id="PS50290"/>
    </source>
</evidence>
<dbReference type="Gene3D" id="1.25.40.70">
    <property type="entry name" value="Phosphatidylinositol 3-kinase, accessory domain (PIK)"/>
    <property type="match status" value="1"/>
</dbReference>
<dbReference type="SUPFAM" id="SSF56112">
    <property type="entry name" value="Protein kinase-like (PK-like)"/>
    <property type="match status" value="1"/>
</dbReference>
<comment type="catalytic activity">
    <reaction evidence="1">
        <text>a 1,2-diacyl-sn-glycero-3-phospho-(1D-myo-inositol) + ATP = a 1,2-diacyl-sn-glycero-3-phospho-(1D-myo-inositol 4-phosphate) + ADP + H(+)</text>
        <dbReference type="Rhea" id="RHEA:19877"/>
        <dbReference type="ChEBI" id="CHEBI:15378"/>
        <dbReference type="ChEBI" id="CHEBI:30616"/>
        <dbReference type="ChEBI" id="CHEBI:57880"/>
        <dbReference type="ChEBI" id="CHEBI:58178"/>
        <dbReference type="ChEBI" id="CHEBI:456216"/>
        <dbReference type="EC" id="2.7.1.67"/>
    </reaction>
</comment>